<comment type="caution">
    <text evidence="2">The sequence shown here is derived from an EMBL/GenBank/DDBJ whole genome shotgun (WGS) entry which is preliminary data.</text>
</comment>
<reference evidence="2 3" key="1">
    <citation type="submission" date="2018-04" db="EMBL/GenBank/DDBJ databases">
        <title>The genome of golden apple snail Pomacea canaliculata provides insight into stress tolerance and invasive adaptation.</title>
        <authorList>
            <person name="Liu C."/>
            <person name="Liu B."/>
            <person name="Ren Y."/>
            <person name="Zhang Y."/>
            <person name="Wang H."/>
            <person name="Li S."/>
            <person name="Jiang F."/>
            <person name="Yin L."/>
            <person name="Zhang G."/>
            <person name="Qian W."/>
            <person name="Fan W."/>
        </authorList>
    </citation>
    <scope>NUCLEOTIDE SEQUENCE [LARGE SCALE GENOMIC DNA]</scope>
    <source>
        <strain evidence="2">SZHN2017</strain>
        <tissue evidence="2">Muscle</tissue>
    </source>
</reference>
<dbReference type="EMBL" id="PZQS01000006">
    <property type="protein sequence ID" value="PVD28754.1"/>
    <property type="molecule type" value="Genomic_DNA"/>
</dbReference>
<sequence>MSATTLLLLMLAFPAMWAAPATETLCVTRGGECDPTIPHDALFTWGRGQCCHSYEWCMGWILEDGTQTSSFVEAVDTVILKENSVLVWARSVTPRRPQVKRVTVALGGAGLYTCLTEV</sequence>
<dbReference type="AlphaFoldDB" id="A0A2T7P5Q4"/>
<organism evidence="2 3">
    <name type="scientific">Pomacea canaliculata</name>
    <name type="common">Golden apple snail</name>
    <dbReference type="NCBI Taxonomy" id="400727"/>
    <lineage>
        <taxon>Eukaryota</taxon>
        <taxon>Metazoa</taxon>
        <taxon>Spiralia</taxon>
        <taxon>Lophotrochozoa</taxon>
        <taxon>Mollusca</taxon>
        <taxon>Gastropoda</taxon>
        <taxon>Caenogastropoda</taxon>
        <taxon>Architaenioglossa</taxon>
        <taxon>Ampullarioidea</taxon>
        <taxon>Ampullariidae</taxon>
        <taxon>Pomacea</taxon>
    </lineage>
</organism>
<dbReference type="Proteomes" id="UP000245119">
    <property type="component" value="Linkage Group LG6"/>
</dbReference>
<gene>
    <name evidence="2" type="ORF">C0Q70_11349</name>
</gene>
<evidence type="ECO:0000313" key="3">
    <source>
        <dbReference type="Proteomes" id="UP000245119"/>
    </source>
</evidence>
<keyword evidence="3" id="KW-1185">Reference proteome</keyword>
<feature type="chain" id="PRO_5015682204" description="Ig-like domain-containing protein" evidence="1">
    <location>
        <begin position="19"/>
        <end position="118"/>
    </location>
</feature>
<evidence type="ECO:0000313" key="2">
    <source>
        <dbReference type="EMBL" id="PVD28754.1"/>
    </source>
</evidence>
<keyword evidence="1" id="KW-0732">Signal</keyword>
<evidence type="ECO:0008006" key="4">
    <source>
        <dbReference type="Google" id="ProtNLM"/>
    </source>
</evidence>
<accession>A0A2T7P5Q4</accession>
<proteinExistence type="predicted"/>
<protein>
    <recommendedName>
        <fullName evidence="4">Ig-like domain-containing protein</fullName>
    </recommendedName>
</protein>
<name>A0A2T7P5Q4_POMCA</name>
<evidence type="ECO:0000256" key="1">
    <source>
        <dbReference type="SAM" id="SignalP"/>
    </source>
</evidence>
<feature type="signal peptide" evidence="1">
    <location>
        <begin position="1"/>
        <end position="18"/>
    </location>
</feature>